<feature type="transmembrane region" description="Helical" evidence="8">
    <location>
        <begin position="91"/>
        <end position="115"/>
    </location>
</feature>
<dbReference type="EMBL" id="LAZR01055309">
    <property type="protein sequence ID" value="KKK76663.1"/>
    <property type="molecule type" value="Genomic_DNA"/>
</dbReference>
<dbReference type="PANTHER" id="PTHR43357">
    <property type="entry name" value="INNER MEMBRANE ABC TRANSPORTER PERMEASE PROTEIN YDCV"/>
    <property type="match status" value="1"/>
</dbReference>
<dbReference type="GO" id="GO:0055085">
    <property type="term" value="P:transmembrane transport"/>
    <property type="evidence" value="ECO:0007669"/>
    <property type="project" value="InterPro"/>
</dbReference>
<name>A0A0F8Y5T7_9ZZZZ</name>
<evidence type="ECO:0000259" key="9">
    <source>
        <dbReference type="PROSITE" id="PS50928"/>
    </source>
</evidence>
<reference evidence="10" key="1">
    <citation type="journal article" date="2015" name="Nature">
        <title>Complex archaea that bridge the gap between prokaryotes and eukaryotes.</title>
        <authorList>
            <person name="Spang A."/>
            <person name="Saw J.H."/>
            <person name="Jorgensen S.L."/>
            <person name="Zaremba-Niedzwiedzka K."/>
            <person name="Martijn J."/>
            <person name="Lind A.E."/>
            <person name="van Eijk R."/>
            <person name="Schleper C."/>
            <person name="Guy L."/>
            <person name="Ettema T.J."/>
        </authorList>
    </citation>
    <scope>NUCLEOTIDE SEQUENCE</scope>
</reference>
<feature type="non-terminal residue" evidence="10">
    <location>
        <position position="253"/>
    </location>
</feature>
<dbReference type="InterPro" id="IPR000515">
    <property type="entry name" value="MetI-like"/>
</dbReference>
<keyword evidence="7 8" id="KW-0472">Membrane</keyword>
<evidence type="ECO:0000256" key="2">
    <source>
        <dbReference type="ARBA" id="ARBA00022448"/>
    </source>
</evidence>
<comment type="caution">
    <text evidence="10">The sequence shown here is derived from an EMBL/GenBank/DDBJ whole genome shotgun (WGS) entry which is preliminary data.</text>
</comment>
<sequence>MKPATVLLKMGQGLLVESNEHNEEEITLSRIDFKRLVFNVVLAIVLIILLSPILILFITSFLDKDHMSWPFDEFTYRWYIEVFNRPLWVKAFINSLIVASLTTIMTMVLCTPAAYVMSKRRSKFVDVIRTFIASPIMIPPVMIGISLLILLSRWGLRSSYFAIAFGHTLWAGPIVFITMTAVFERLNPIYAQAAQDLGANSFQTFWKITLPMVRSGLVASIFLAFVLSTQEFIIAMFLYVPKTIILPVEIYTA</sequence>
<feature type="domain" description="ABC transmembrane type-1" evidence="9">
    <location>
        <begin position="92"/>
        <end position="253"/>
    </location>
</feature>
<keyword evidence="4" id="KW-0997">Cell inner membrane</keyword>
<evidence type="ECO:0000256" key="6">
    <source>
        <dbReference type="ARBA" id="ARBA00022989"/>
    </source>
</evidence>
<evidence type="ECO:0000256" key="8">
    <source>
        <dbReference type="SAM" id="Phobius"/>
    </source>
</evidence>
<dbReference type="GO" id="GO:0005886">
    <property type="term" value="C:plasma membrane"/>
    <property type="evidence" value="ECO:0007669"/>
    <property type="project" value="UniProtKB-SubCell"/>
</dbReference>
<feature type="transmembrane region" description="Helical" evidence="8">
    <location>
        <begin position="127"/>
        <end position="154"/>
    </location>
</feature>
<evidence type="ECO:0000313" key="10">
    <source>
        <dbReference type="EMBL" id="KKK76663.1"/>
    </source>
</evidence>
<dbReference type="Pfam" id="PF00528">
    <property type="entry name" value="BPD_transp_1"/>
    <property type="match status" value="1"/>
</dbReference>
<dbReference type="InterPro" id="IPR035906">
    <property type="entry name" value="MetI-like_sf"/>
</dbReference>
<accession>A0A0F8Y5T7</accession>
<evidence type="ECO:0000256" key="7">
    <source>
        <dbReference type="ARBA" id="ARBA00023136"/>
    </source>
</evidence>
<keyword evidence="5 8" id="KW-0812">Transmembrane</keyword>
<gene>
    <name evidence="10" type="ORF">LCGC14_2861360</name>
</gene>
<evidence type="ECO:0000256" key="5">
    <source>
        <dbReference type="ARBA" id="ARBA00022692"/>
    </source>
</evidence>
<dbReference type="SUPFAM" id="SSF161098">
    <property type="entry name" value="MetI-like"/>
    <property type="match status" value="1"/>
</dbReference>
<organism evidence="10">
    <name type="scientific">marine sediment metagenome</name>
    <dbReference type="NCBI Taxonomy" id="412755"/>
    <lineage>
        <taxon>unclassified sequences</taxon>
        <taxon>metagenomes</taxon>
        <taxon>ecological metagenomes</taxon>
    </lineage>
</organism>
<evidence type="ECO:0000256" key="1">
    <source>
        <dbReference type="ARBA" id="ARBA00004429"/>
    </source>
</evidence>
<keyword evidence="3" id="KW-1003">Cell membrane</keyword>
<dbReference type="Gene3D" id="1.10.3720.10">
    <property type="entry name" value="MetI-like"/>
    <property type="match status" value="1"/>
</dbReference>
<feature type="transmembrane region" description="Helical" evidence="8">
    <location>
        <begin position="217"/>
        <end position="240"/>
    </location>
</feature>
<dbReference type="CDD" id="cd06261">
    <property type="entry name" value="TM_PBP2"/>
    <property type="match status" value="1"/>
</dbReference>
<proteinExistence type="predicted"/>
<evidence type="ECO:0000256" key="3">
    <source>
        <dbReference type="ARBA" id="ARBA00022475"/>
    </source>
</evidence>
<dbReference type="PROSITE" id="PS50928">
    <property type="entry name" value="ABC_TM1"/>
    <property type="match status" value="1"/>
</dbReference>
<feature type="transmembrane region" description="Helical" evidence="8">
    <location>
        <begin position="160"/>
        <end position="183"/>
    </location>
</feature>
<keyword evidence="6 8" id="KW-1133">Transmembrane helix</keyword>
<comment type="subcellular location">
    <subcellularLocation>
        <location evidence="1">Cell inner membrane</location>
        <topology evidence="1">Multi-pass membrane protein</topology>
    </subcellularLocation>
</comment>
<dbReference type="AlphaFoldDB" id="A0A0F8Y5T7"/>
<protein>
    <recommendedName>
        <fullName evidence="9">ABC transmembrane type-1 domain-containing protein</fullName>
    </recommendedName>
</protein>
<keyword evidence="2" id="KW-0813">Transport</keyword>
<evidence type="ECO:0000256" key="4">
    <source>
        <dbReference type="ARBA" id="ARBA00022519"/>
    </source>
</evidence>
<feature type="transmembrane region" description="Helical" evidence="8">
    <location>
        <begin position="36"/>
        <end position="62"/>
    </location>
</feature>
<dbReference type="PANTHER" id="PTHR43357:SF4">
    <property type="entry name" value="INNER MEMBRANE ABC TRANSPORTER PERMEASE PROTEIN YDCV"/>
    <property type="match status" value="1"/>
</dbReference>